<dbReference type="GO" id="GO:0005886">
    <property type="term" value="C:plasma membrane"/>
    <property type="evidence" value="ECO:0007669"/>
    <property type="project" value="UniProtKB-SubCell"/>
</dbReference>
<dbReference type="PANTHER" id="PTHR21137:SF35">
    <property type="entry name" value="ODORANT RECEPTOR 19A-RELATED"/>
    <property type="match status" value="1"/>
</dbReference>
<feature type="transmembrane region" description="Helical" evidence="10">
    <location>
        <begin position="121"/>
        <end position="139"/>
    </location>
</feature>
<evidence type="ECO:0000256" key="9">
    <source>
        <dbReference type="ARBA" id="ARBA00023224"/>
    </source>
</evidence>
<protein>
    <submittedName>
        <fullName evidence="11">7tm Odorant receptor</fullName>
    </submittedName>
</protein>
<evidence type="ECO:0000256" key="10">
    <source>
        <dbReference type="SAM" id="Phobius"/>
    </source>
</evidence>
<keyword evidence="6 10" id="KW-1133">Transmembrane helix</keyword>
<proteinExistence type="predicted"/>
<keyword evidence="2" id="KW-1003">Cell membrane</keyword>
<comment type="caution">
    <text evidence="11">The sequence shown here is derived from an EMBL/GenBank/DDBJ whole genome shotgun (WGS) entry which is preliminary data.</text>
</comment>
<keyword evidence="3" id="KW-0716">Sensory transduction</keyword>
<evidence type="ECO:0000256" key="6">
    <source>
        <dbReference type="ARBA" id="ARBA00022989"/>
    </source>
</evidence>
<feature type="transmembrane region" description="Helical" evidence="10">
    <location>
        <begin position="33"/>
        <end position="54"/>
    </location>
</feature>
<name>A0AAW1NKP2_POPJA</name>
<sequence>MKHIPPDDILQLGLGLLKGIGERMHYSSVLLNFFRAFNFGILLTNLFFMVSNLAHIKGAEYIKTTEGALTMSHAIFKYSLFIYYKNDIEQLLDDILKFWHVEEFNLNLRNGIKNFYKHVKFAQNYYNAIWIACITMYYLKPVLNTNNRFLFECWTYSHSFELETLILSCHYYFWMIAYPIIFGYDSLYFAYCVHVIVQVRFLKNKFEYMSADMTSDHVRSYIKHHQLILSIFNRMKKVYFWMLLFHYFVTLITGCSQLYVILLGTTDRPDLVATIIYITGLLVQFAYYSFPVEEIVFELKDLSTAIYMSAWYETDAASKKILLFVMTKAQRQKYLSAGGIIDINVDAFGSMLLKYSFYCYNKPNLEKLLNLKQKFWDTNDKIDLSTKRIFKNLNIIQYFAMIMGLSVGVMYSLRPFFNHSNKFIFDSGFMADSIILETIVLFSQYYFLIFWVPVTLGYDAIYFCFSTHVIIQTRMLKKKLREISRDVRIEEVYRCITHHQLLLAIFNSMQSMYFWMFLFHYVVTLITGCSQLYVILISNTGIPDLVGTLIYISGMLVQFGYYTFPAEEVVFELRSISTAIYASPWYEQSVKVKKIFLIMMLVAQEQKYLSAGGMFELNIDAFGSVKILR</sequence>
<keyword evidence="9" id="KW-0807">Transducer</keyword>
<evidence type="ECO:0000256" key="7">
    <source>
        <dbReference type="ARBA" id="ARBA00023136"/>
    </source>
</evidence>
<feature type="transmembrane region" description="Helical" evidence="10">
    <location>
        <begin position="512"/>
        <end position="533"/>
    </location>
</feature>
<evidence type="ECO:0000256" key="1">
    <source>
        <dbReference type="ARBA" id="ARBA00004651"/>
    </source>
</evidence>
<organism evidence="11 12">
    <name type="scientific">Popillia japonica</name>
    <name type="common">Japanese beetle</name>
    <dbReference type="NCBI Taxonomy" id="7064"/>
    <lineage>
        <taxon>Eukaryota</taxon>
        <taxon>Metazoa</taxon>
        <taxon>Ecdysozoa</taxon>
        <taxon>Arthropoda</taxon>
        <taxon>Hexapoda</taxon>
        <taxon>Insecta</taxon>
        <taxon>Pterygota</taxon>
        <taxon>Neoptera</taxon>
        <taxon>Endopterygota</taxon>
        <taxon>Coleoptera</taxon>
        <taxon>Polyphaga</taxon>
        <taxon>Scarabaeiformia</taxon>
        <taxon>Scarabaeidae</taxon>
        <taxon>Rutelinae</taxon>
        <taxon>Popillia</taxon>
    </lineage>
</organism>
<keyword evidence="8 11" id="KW-0675">Receptor</keyword>
<feature type="transmembrane region" description="Helical" evidence="10">
    <location>
        <begin position="395"/>
        <end position="413"/>
    </location>
</feature>
<dbReference type="EMBL" id="JASPKY010000003">
    <property type="protein sequence ID" value="KAK9758871.1"/>
    <property type="molecule type" value="Genomic_DNA"/>
</dbReference>
<evidence type="ECO:0000256" key="5">
    <source>
        <dbReference type="ARBA" id="ARBA00022725"/>
    </source>
</evidence>
<evidence type="ECO:0000256" key="3">
    <source>
        <dbReference type="ARBA" id="ARBA00022606"/>
    </source>
</evidence>
<evidence type="ECO:0000256" key="8">
    <source>
        <dbReference type="ARBA" id="ARBA00023170"/>
    </source>
</evidence>
<feature type="transmembrane region" description="Helical" evidence="10">
    <location>
        <begin position="271"/>
        <end position="290"/>
    </location>
</feature>
<evidence type="ECO:0000256" key="2">
    <source>
        <dbReference type="ARBA" id="ARBA00022475"/>
    </source>
</evidence>
<reference evidence="11 12" key="1">
    <citation type="journal article" date="2024" name="BMC Genomics">
        <title>De novo assembly and annotation of Popillia japonica's genome with initial clues to its potential as an invasive pest.</title>
        <authorList>
            <person name="Cucini C."/>
            <person name="Boschi S."/>
            <person name="Funari R."/>
            <person name="Cardaioli E."/>
            <person name="Iannotti N."/>
            <person name="Marturano G."/>
            <person name="Paoli F."/>
            <person name="Bruttini M."/>
            <person name="Carapelli A."/>
            <person name="Frati F."/>
            <person name="Nardi F."/>
        </authorList>
    </citation>
    <scope>NUCLEOTIDE SEQUENCE [LARGE SCALE GENOMIC DNA]</scope>
    <source>
        <strain evidence="11">DMR45628</strain>
    </source>
</reference>
<keyword evidence="7 10" id="KW-0472">Membrane</keyword>
<dbReference type="Pfam" id="PF02949">
    <property type="entry name" value="7tm_6"/>
    <property type="match status" value="1"/>
</dbReference>
<feature type="transmembrane region" description="Helical" evidence="10">
    <location>
        <begin position="171"/>
        <end position="197"/>
    </location>
</feature>
<gene>
    <name evidence="11" type="ORF">QE152_g495</name>
</gene>
<keyword evidence="12" id="KW-1185">Reference proteome</keyword>
<dbReference type="GO" id="GO:0005549">
    <property type="term" value="F:odorant binding"/>
    <property type="evidence" value="ECO:0007669"/>
    <property type="project" value="InterPro"/>
</dbReference>
<feature type="transmembrane region" description="Helical" evidence="10">
    <location>
        <begin position="545"/>
        <end position="564"/>
    </location>
</feature>
<dbReference type="AlphaFoldDB" id="A0AAW1NKP2"/>
<dbReference type="Proteomes" id="UP001458880">
    <property type="component" value="Unassembled WGS sequence"/>
</dbReference>
<dbReference type="PANTHER" id="PTHR21137">
    <property type="entry name" value="ODORANT RECEPTOR"/>
    <property type="match status" value="1"/>
</dbReference>
<dbReference type="GO" id="GO:0007165">
    <property type="term" value="P:signal transduction"/>
    <property type="evidence" value="ECO:0007669"/>
    <property type="project" value="UniProtKB-KW"/>
</dbReference>
<comment type="subcellular location">
    <subcellularLocation>
        <location evidence="1">Cell membrane</location>
        <topology evidence="1">Multi-pass membrane protein</topology>
    </subcellularLocation>
</comment>
<evidence type="ECO:0000313" key="11">
    <source>
        <dbReference type="EMBL" id="KAK9758871.1"/>
    </source>
</evidence>
<dbReference type="InterPro" id="IPR004117">
    <property type="entry name" value="7tm6_olfct_rcpt"/>
</dbReference>
<keyword evidence="5" id="KW-0552">Olfaction</keyword>
<evidence type="ECO:0000313" key="12">
    <source>
        <dbReference type="Proteomes" id="UP001458880"/>
    </source>
</evidence>
<feature type="transmembrane region" description="Helical" evidence="10">
    <location>
        <begin position="238"/>
        <end position="259"/>
    </location>
</feature>
<accession>A0AAW1NKP2</accession>
<evidence type="ECO:0000256" key="4">
    <source>
        <dbReference type="ARBA" id="ARBA00022692"/>
    </source>
</evidence>
<keyword evidence="4 10" id="KW-0812">Transmembrane</keyword>
<dbReference type="GO" id="GO:0004984">
    <property type="term" value="F:olfactory receptor activity"/>
    <property type="evidence" value="ECO:0007669"/>
    <property type="project" value="InterPro"/>
</dbReference>
<feature type="transmembrane region" description="Helical" evidence="10">
    <location>
        <begin position="445"/>
        <end position="471"/>
    </location>
</feature>